<evidence type="ECO:0000313" key="16">
    <source>
        <dbReference type="Proteomes" id="UP000314983"/>
    </source>
</evidence>
<dbReference type="PANTHER" id="PTHR26451">
    <property type="entry name" value="G_PROTEIN_RECEP_F1_2 DOMAIN-CONTAINING PROTEIN"/>
    <property type="match status" value="1"/>
</dbReference>
<dbReference type="Gene3D" id="1.20.1070.10">
    <property type="entry name" value="Rhodopsin 7-helix transmembrane proteins"/>
    <property type="match status" value="1"/>
</dbReference>
<evidence type="ECO:0000256" key="1">
    <source>
        <dbReference type="ARBA" id="ARBA00004651"/>
    </source>
</evidence>
<evidence type="ECO:0000256" key="12">
    <source>
        <dbReference type="ARBA" id="ARBA00023224"/>
    </source>
</evidence>
<protein>
    <recommendedName>
        <fullName evidence="14">G-protein coupled receptors family 1 profile domain-containing protein</fullName>
    </recommendedName>
</protein>
<feature type="transmembrane region" description="Helical" evidence="13">
    <location>
        <begin position="211"/>
        <end position="231"/>
    </location>
</feature>
<dbReference type="PRINTS" id="PR00245">
    <property type="entry name" value="OLFACTORYR"/>
</dbReference>
<keyword evidence="9" id="KW-1015">Disulfide bond</keyword>
<dbReference type="InterPro" id="IPR000725">
    <property type="entry name" value="Olfact_rcpt"/>
</dbReference>
<sequence length="336" mass="38006">MTSTQFVSSMNETFFRPTFYISGLYNIPHAKYYYVFLCFVYAVTVLGNSFIMGTIYLAQSLHTAKYIAVFNLAFSDLCGSSALVPKLLDMFLFDNQYISYGACLANMFFVYCFMTLQSLTLLALAYDRLVAICFPLRYHAVVTKTAMSLIIGIMWIVSVTVNALLVSLVTRLSFCRSTTVNSYFCDHGPIYKLACNDKSINSVMGYVCTAALLYIPLILITISYVCIGVALRKIARGGEQIKAMKTCTSHIILVALFYVPIISIYTAALTTSIDTNIRIINTALTQTIPPMLNPIIYTLKTEEVMQSIKVLYKRSKMKSYAYDFLWKKYIFCDLFF</sequence>
<dbReference type="Pfam" id="PF13853">
    <property type="entry name" value="7tm_4"/>
    <property type="match status" value="1"/>
</dbReference>
<evidence type="ECO:0000256" key="2">
    <source>
        <dbReference type="ARBA" id="ARBA00022475"/>
    </source>
</evidence>
<evidence type="ECO:0000256" key="10">
    <source>
        <dbReference type="ARBA" id="ARBA00023170"/>
    </source>
</evidence>
<evidence type="ECO:0000256" key="11">
    <source>
        <dbReference type="ARBA" id="ARBA00023180"/>
    </source>
</evidence>
<keyword evidence="4 13" id="KW-0812">Transmembrane</keyword>
<feature type="transmembrane region" description="Helical" evidence="13">
    <location>
        <begin position="108"/>
        <end position="126"/>
    </location>
</feature>
<evidence type="ECO:0000259" key="14">
    <source>
        <dbReference type="PROSITE" id="PS50262"/>
    </source>
</evidence>
<evidence type="ECO:0000256" key="9">
    <source>
        <dbReference type="ARBA" id="ARBA00023157"/>
    </source>
</evidence>
<dbReference type="PRINTS" id="PR00237">
    <property type="entry name" value="GPCRRHODOPSN"/>
</dbReference>
<proteinExistence type="predicted"/>
<keyword evidence="12" id="KW-0807">Transducer</keyword>
<feature type="transmembrane region" description="Helical" evidence="13">
    <location>
        <begin position="147"/>
        <end position="169"/>
    </location>
</feature>
<evidence type="ECO:0000256" key="13">
    <source>
        <dbReference type="SAM" id="Phobius"/>
    </source>
</evidence>
<evidence type="ECO:0000256" key="5">
    <source>
        <dbReference type="ARBA" id="ARBA00022725"/>
    </source>
</evidence>
<dbReference type="FunFam" id="1.20.1070.10:FF:000024">
    <property type="entry name" value="Olfactory receptor"/>
    <property type="match status" value="1"/>
</dbReference>
<feature type="domain" description="G-protein coupled receptors family 1 profile" evidence="14">
    <location>
        <begin position="47"/>
        <end position="297"/>
    </location>
</feature>
<evidence type="ECO:0000313" key="15">
    <source>
        <dbReference type="Ensembl" id="ENSEEEP00000054322.1"/>
    </source>
</evidence>
<keyword evidence="5" id="KW-0552">Olfaction</keyword>
<dbReference type="GO" id="GO:0005886">
    <property type="term" value="C:plasma membrane"/>
    <property type="evidence" value="ECO:0007669"/>
    <property type="project" value="UniProtKB-SubCell"/>
</dbReference>
<evidence type="ECO:0000256" key="3">
    <source>
        <dbReference type="ARBA" id="ARBA00022606"/>
    </source>
</evidence>
<reference evidence="15" key="2">
    <citation type="submission" date="2025-08" db="UniProtKB">
        <authorList>
            <consortium name="Ensembl"/>
        </authorList>
    </citation>
    <scope>IDENTIFICATION</scope>
</reference>
<dbReference type="Ensembl" id="ENSEEET00000058667.1">
    <property type="protein sequence ID" value="ENSEEEP00000054322.1"/>
    <property type="gene ID" value="ENSEEEG00000025525.1"/>
</dbReference>
<name>A0AAY5ECZ1_ELEEL</name>
<dbReference type="GO" id="GO:0004984">
    <property type="term" value="F:olfactory receptor activity"/>
    <property type="evidence" value="ECO:0007669"/>
    <property type="project" value="InterPro"/>
</dbReference>
<dbReference type="InterPro" id="IPR052921">
    <property type="entry name" value="GPCR1_Superfamily_Member"/>
</dbReference>
<evidence type="ECO:0000256" key="8">
    <source>
        <dbReference type="ARBA" id="ARBA00023136"/>
    </source>
</evidence>
<dbReference type="PROSITE" id="PS50262">
    <property type="entry name" value="G_PROTEIN_RECEP_F1_2"/>
    <property type="match status" value="1"/>
</dbReference>
<evidence type="ECO:0000256" key="4">
    <source>
        <dbReference type="ARBA" id="ARBA00022692"/>
    </source>
</evidence>
<dbReference type="AlphaFoldDB" id="A0AAY5ECZ1"/>
<dbReference type="GO" id="GO:0005549">
    <property type="term" value="F:odorant binding"/>
    <property type="evidence" value="ECO:0007669"/>
    <property type="project" value="TreeGrafter"/>
</dbReference>
<dbReference type="InterPro" id="IPR017452">
    <property type="entry name" value="GPCR_Rhodpsn_7TM"/>
</dbReference>
<keyword evidence="3" id="KW-0716">Sensory transduction</keyword>
<keyword evidence="16" id="KW-1185">Reference proteome</keyword>
<comment type="subcellular location">
    <subcellularLocation>
        <location evidence="1">Cell membrane</location>
        <topology evidence="1">Multi-pass membrane protein</topology>
    </subcellularLocation>
</comment>
<keyword evidence="8 13" id="KW-0472">Membrane</keyword>
<dbReference type="InterPro" id="IPR000276">
    <property type="entry name" value="GPCR_Rhodpsn"/>
</dbReference>
<keyword evidence="6 13" id="KW-1133">Transmembrane helix</keyword>
<dbReference type="Proteomes" id="UP000314983">
    <property type="component" value="Chromosome 17"/>
</dbReference>
<keyword evidence="11" id="KW-0325">Glycoprotein</keyword>
<evidence type="ECO:0000256" key="7">
    <source>
        <dbReference type="ARBA" id="ARBA00023040"/>
    </source>
</evidence>
<accession>A0AAY5ECZ1</accession>
<reference evidence="15" key="3">
    <citation type="submission" date="2025-09" db="UniProtKB">
        <authorList>
            <consortium name="Ensembl"/>
        </authorList>
    </citation>
    <scope>IDENTIFICATION</scope>
</reference>
<organism evidence="15 16">
    <name type="scientific">Electrophorus electricus</name>
    <name type="common">Electric eel</name>
    <name type="synonym">Gymnotus electricus</name>
    <dbReference type="NCBI Taxonomy" id="8005"/>
    <lineage>
        <taxon>Eukaryota</taxon>
        <taxon>Metazoa</taxon>
        <taxon>Chordata</taxon>
        <taxon>Craniata</taxon>
        <taxon>Vertebrata</taxon>
        <taxon>Euteleostomi</taxon>
        <taxon>Actinopterygii</taxon>
        <taxon>Neopterygii</taxon>
        <taxon>Teleostei</taxon>
        <taxon>Ostariophysi</taxon>
        <taxon>Gymnotiformes</taxon>
        <taxon>Gymnotoidei</taxon>
        <taxon>Gymnotidae</taxon>
        <taxon>Electrophorus</taxon>
    </lineage>
</organism>
<feature type="transmembrane region" description="Helical" evidence="13">
    <location>
        <begin position="251"/>
        <end position="269"/>
    </location>
</feature>
<keyword evidence="2" id="KW-1003">Cell membrane</keyword>
<dbReference type="PANTHER" id="PTHR26451:SF966">
    <property type="entry name" value="ODORANT RECEPTOR-RELATED"/>
    <property type="match status" value="1"/>
</dbReference>
<keyword evidence="10" id="KW-0675">Receptor</keyword>
<dbReference type="SUPFAM" id="SSF81321">
    <property type="entry name" value="Family A G protein-coupled receptor-like"/>
    <property type="match status" value="1"/>
</dbReference>
<feature type="transmembrane region" description="Helical" evidence="13">
    <location>
        <begin position="69"/>
        <end position="88"/>
    </location>
</feature>
<dbReference type="GO" id="GO:0004930">
    <property type="term" value="F:G protein-coupled receptor activity"/>
    <property type="evidence" value="ECO:0007669"/>
    <property type="project" value="UniProtKB-KW"/>
</dbReference>
<evidence type="ECO:0000256" key="6">
    <source>
        <dbReference type="ARBA" id="ARBA00022989"/>
    </source>
</evidence>
<feature type="transmembrane region" description="Helical" evidence="13">
    <location>
        <begin position="32"/>
        <end position="57"/>
    </location>
</feature>
<dbReference type="GeneTree" id="ENSGT00950000182847"/>
<keyword evidence="7" id="KW-0297">G-protein coupled receptor</keyword>
<reference evidence="15 16" key="1">
    <citation type="submission" date="2020-05" db="EMBL/GenBank/DDBJ databases">
        <title>Electrophorus electricus (electric eel) genome, fEleEle1, primary haplotype.</title>
        <authorList>
            <person name="Myers G."/>
            <person name="Meyer A."/>
            <person name="Fedrigo O."/>
            <person name="Formenti G."/>
            <person name="Rhie A."/>
            <person name="Tracey A."/>
            <person name="Sims Y."/>
            <person name="Jarvis E.D."/>
        </authorList>
    </citation>
    <scope>NUCLEOTIDE SEQUENCE [LARGE SCALE GENOMIC DNA]</scope>
</reference>